<dbReference type="Gene3D" id="3.10.20.310">
    <property type="entry name" value="membrane protein fhac"/>
    <property type="match status" value="1"/>
</dbReference>
<dbReference type="RefSeq" id="WP_227042772.1">
    <property type="nucleotide sequence ID" value="NZ_CAMTEP010000001.1"/>
</dbReference>
<comment type="caution">
    <text evidence="3">The sequence shown here is derived from an EMBL/GenBank/DDBJ whole genome shotgun (WGS) entry which is preliminary data.</text>
</comment>
<accession>A0AAE4LL25</accession>
<dbReference type="AlphaFoldDB" id="A0AAE4LL25"/>
<organism evidence="3 4">
    <name type="scientific">Alistipes finegoldii</name>
    <dbReference type="NCBI Taxonomy" id="214856"/>
    <lineage>
        <taxon>Bacteria</taxon>
        <taxon>Pseudomonadati</taxon>
        <taxon>Bacteroidota</taxon>
        <taxon>Bacteroidia</taxon>
        <taxon>Bacteroidales</taxon>
        <taxon>Rikenellaceae</taxon>
        <taxon>Alistipes</taxon>
    </lineage>
</organism>
<feature type="chain" id="PRO_5042219467" description="Outer membrane protein/protective antigen OMA87" evidence="2">
    <location>
        <begin position="22"/>
        <end position="618"/>
    </location>
</feature>
<protein>
    <recommendedName>
        <fullName evidence="5">Outer membrane protein/protective antigen OMA87</fullName>
    </recommendedName>
</protein>
<evidence type="ECO:0000256" key="2">
    <source>
        <dbReference type="SAM" id="SignalP"/>
    </source>
</evidence>
<dbReference type="EMBL" id="JAWDES010000005">
    <property type="protein sequence ID" value="MDU0260076.1"/>
    <property type="molecule type" value="Genomic_DNA"/>
</dbReference>
<feature type="signal peptide" evidence="2">
    <location>
        <begin position="1"/>
        <end position="21"/>
    </location>
</feature>
<evidence type="ECO:0000313" key="3">
    <source>
        <dbReference type="EMBL" id="MDU0260076.1"/>
    </source>
</evidence>
<gene>
    <name evidence="3" type="ORF">RVH17_08115</name>
</gene>
<proteinExistence type="predicted"/>
<sequence>MYRRICILVLTVLAAVSVCFARTAGPGMRGPEITSPNINSPDGFKPDSLNTATSERNQRLYDSIQSKTNRRAVPRMLYRMLFVKPVLDTTFSGRVVDESRLLEPYAGKTVGDITIERQHPFDSDGNWLERTGNKIHMLTRDRVIRRDLLFKPGDKIDPQLIVRNKQLLRSRPYISDVDITLMPDSLDSTRVNMVICTRDSWTISVDGAIHGEGRTMVGLSDANIFGWGNTLKFNTNFSRKDFSYGGNIVEYEIPNVLGSFYTADFSAGRDFYNSELNMGLRKEFIRPTDYEIGLTYSDVKSKRYMIDLDTSLLIKVRNLDAWGGKSRYIRSINSSIYFTGRYSYARFSRRPLVAPNHNPALHDYDAMLFGAGLYREKFYSANMIYGFGTREYLATGYKAELVGGYSWGEFNDEMYLGMTYTTGGFRSVGYVMGSITLGSYIDLATGMWRHSAVDVDLKWFSNLFMFKRSRIRQFLAFNYTQGWNRGTGSDEIIRMTRINGLQALKEHVTGTNRMILNTETVFFTPYQPLGFRIALFGFADFGLIGYSPNIFKNDFFTSFGFGVRIKNERLIFNTIQIRLGLAFGKRGLVESEYVRVSNQTRIEQYRYRPTRPEIVGFK</sequence>
<keyword evidence="2" id="KW-0732">Signal</keyword>
<dbReference type="Proteomes" id="UP001181347">
    <property type="component" value="Unassembled WGS sequence"/>
</dbReference>
<evidence type="ECO:0000313" key="4">
    <source>
        <dbReference type="Proteomes" id="UP001181347"/>
    </source>
</evidence>
<evidence type="ECO:0000256" key="1">
    <source>
        <dbReference type="SAM" id="MobiDB-lite"/>
    </source>
</evidence>
<name>A0AAE4LL25_9BACT</name>
<feature type="region of interest" description="Disordered" evidence="1">
    <location>
        <begin position="29"/>
        <end position="51"/>
    </location>
</feature>
<evidence type="ECO:0008006" key="5">
    <source>
        <dbReference type="Google" id="ProtNLM"/>
    </source>
</evidence>
<reference evidence="3" key="1">
    <citation type="submission" date="2023-10" db="EMBL/GenBank/DDBJ databases">
        <title>Genome Sequence of the Bacteria from From Gut Wall in Crohn's Disease.</title>
        <authorList>
            <person name="Rodriguez-Palacios A."/>
        </authorList>
    </citation>
    <scope>NUCLEOTIDE SEQUENCE</scope>
    <source>
        <strain evidence="3">CavFT-hAR58</strain>
    </source>
</reference>